<organism evidence="2 3">
    <name type="scientific">Cervus elaphus hippelaphus</name>
    <name type="common">European red deer</name>
    <dbReference type="NCBI Taxonomy" id="46360"/>
    <lineage>
        <taxon>Eukaryota</taxon>
        <taxon>Metazoa</taxon>
        <taxon>Chordata</taxon>
        <taxon>Craniata</taxon>
        <taxon>Vertebrata</taxon>
        <taxon>Euteleostomi</taxon>
        <taxon>Mammalia</taxon>
        <taxon>Eutheria</taxon>
        <taxon>Laurasiatheria</taxon>
        <taxon>Artiodactyla</taxon>
        <taxon>Ruminantia</taxon>
        <taxon>Pecora</taxon>
        <taxon>Cervidae</taxon>
        <taxon>Cervinae</taxon>
        <taxon>Cervus</taxon>
    </lineage>
</organism>
<dbReference type="GO" id="GO:0005768">
    <property type="term" value="C:endosome"/>
    <property type="evidence" value="ECO:0007669"/>
    <property type="project" value="TreeGrafter"/>
</dbReference>
<evidence type="ECO:0000313" key="3">
    <source>
        <dbReference type="Proteomes" id="UP000242450"/>
    </source>
</evidence>
<dbReference type="Gene3D" id="3.30.1520.10">
    <property type="entry name" value="Phox-like domain"/>
    <property type="match status" value="1"/>
</dbReference>
<dbReference type="GO" id="GO:0005829">
    <property type="term" value="C:cytosol"/>
    <property type="evidence" value="ECO:0007669"/>
    <property type="project" value="GOC"/>
</dbReference>
<dbReference type="OrthoDB" id="9976382at2759"/>
<dbReference type="GO" id="GO:0035091">
    <property type="term" value="F:phosphatidylinositol binding"/>
    <property type="evidence" value="ECO:0007669"/>
    <property type="project" value="InterPro"/>
</dbReference>
<comment type="caution">
    <text evidence="2">The sequence shown here is derived from an EMBL/GenBank/DDBJ whole genome shotgun (WGS) entry which is preliminary data.</text>
</comment>
<dbReference type="PANTHER" id="PTHR45850">
    <property type="entry name" value="SORTING NEXIN FAMILY MEMBER"/>
    <property type="match status" value="1"/>
</dbReference>
<dbReference type="GO" id="GO:0042147">
    <property type="term" value="P:retrograde transport, endosome to Golgi"/>
    <property type="evidence" value="ECO:0007669"/>
    <property type="project" value="TreeGrafter"/>
</dbReference>
<name>A0A212DH72_CEREH</name>
<reference evidence="2 3" key="1">
    <citation type="journal article" date="2018" name="Mol. Genet. Genomics">
        <title>The red deer Cervus elaphus genome CerEla1.0: sequencing, annotating, genes, and chromosomes.</title>
        <authorList>
            <person name="Bana N.A."/>
            <person name="Nyiri A."/>
            <person name="Nagy J."/>
            <person name="Frank K."/>
            <person name="Nagy T."/>
            <person name="Steger V."/>
            <person name="Schiller M."/>
            <person name="Lakatos P."/>
            <person name="Sugar L."/>
            <person name="Horn P."/>
            <person name="Barta E."/>
            <person name="Orosz L."/>
        </authorList>
    </citation>
    <scope>NUCLEOTIDE SEQUENCE [LARGE SCALE GENOMIC DNA]</scope>
    <source>
        <strain evidence="2">Hungarian</strain>
    </source>
</reference>
<feature type="region of interest" description="Disordered" evidence="1">
    <location>
        <begin position="85"/>
        <end position="126"/>
    </location>
</feature>
<dbReference type="InterPro" id="IPR036871">
    <property type="entry name" value="PX_dom_sf"/>
</dbReference>
<accession>A0A212DH72</accession>
<keyword evidence="3" id="KW-1185">Reference proteome</keyword>
<dbReference type="Proteomes" id="UP000242450">
    <property type="component" value="Chromosome 2"/>
</dbReference>
<dbReference type="EMBL" id="MKHE01000002">
    <property type="protein sequence ID" value="OWK17616.1"/>
    <property type="molecule type" value="Genomic_DNA"/>
</dbReference>
<feature type="compositionally biased region" description="Polar residues" evidence="1">
    <location>
        <begin position="114"/>
        <end position="126"/>
    </location>
</feature>
<proteinExistence type="predicted"/>
<gene>
    <name evidence="2" type="ORF">Celaphus_00013264</name>
</gene>
<dbReference type="PANTHER" id="PTHR45850:SF3">
    <property type="entry name" value="SORTING NEXIN-32"/>
    <property type="match status" value="1"/>
</dbReference>
<protein>
    <submittedName>
        <fullName evidence="2">Uncharacterized protein</fullName>
    </submittedName>
</protein>
<sequence length="273" mass="30459">MGVAVVSHVRALPQASSKSVGLQGDSSLQVEISDAVSERSGTSFRSCLPHFAQTEFSVVRQHEEFIWLHGAYEGGVCRPPREGEPAWENRGYAGLPVSRSRPGRTGGMPVSLFPSPSTGKGQDDGSQQGTCELPAVLCGEYLAIFKKTVTIHEVSLQQLAAHPTLCRDHNFFVFLEYSQDLTVRGKNRKEHLGFLRNIMKSADEALHHWDEVDDFFECERTFLLEYHACIQDACLSFFKLAELFERLRLLALADYKNANKALDRARTINQVAS</sequence>
<evidence type="ECO:0000313" key="2">
    <source>
        <dbReference type="EMBL" id="OWK17616.1"/>
    </source>
</evidence>
<dbReference type="AlphaFoldDB" id="A0A212DH72"/>
<evidence type="ECO:0000256" key="1">
    <source>
        <dbReference type="SAM" id="MobiDB-lite"/>
    </source>
</evidence>